<dbReference type="GO" id="GO:0070041">
    <property type="term" value="F:rRNA (uridine-C5-)-methyltransferase activity"/>
    <property type="evidence" value="ECO:0007669"/>
    <property type="project" value="TreeGrafter"/>
</dbReference>
<dbReference type="SUPFAM" id="SSF53335">
    <property type="entry name" value="S-adenosyl-L-methionine-dependent methyltransferases"/>
    <property type="match status" value="1"/>
</dbReference>
<organism evidence="6 7">
    <name type="scientific">Schaalia turicensis</name>
    <dbReference type="NCBI Taxonomy" id="131111"/>
    <lineage>
        <taxon>Bacteria</taxon>
        <taxon>Bacillati</taxon>
        <taxon>Actinomycetota</taxon>
        <taxon>Actinomycetes</taxon>
        <taxon>Actinomycetales</taxon>
        <taxon>Actinomycetaceae</taxon>
        <taxon>Schaalia</taxon>
    </lineage>
</organism>
<dbReference type="AlphaFoldDB" id="A0A2I1I6C6"/>
<dbReference type="Pfam" id="PF01938">
    <property type="entry name" value="TRAM"/>
    <property type="match status" value="1"/>
</dbReference>
<dbReference type="CDD" id="cd02440">
    <property type="entry name" value="AdoMet_MTases"/>
    <property type="match status" value="1"/>
</dbReference>
<reference evidence="6 7" key="1">
    <citation type="submission" date="2017-12" db="EMBL/GenBank/DDBJ databases">
        <title>Phylogenetic diversity of female urinary microbiome.</title>
        <authorList>
            <person name="Thomas-White K."/>
            <person name="Wolfe A.J."/>
        </authorList>
    </citation>
    <scope>NUCLEOTIDE SEQUENCE [LARGE SCALE GENOMIC DNA]</scope>
    <source>
        <strain evidence="6 7">UMB0250</strain>
    </source>
</reference>
<comment type="caution">
    <text evidence="6">The sequence shown here is derived from an EMBL/GenBank/DDBJ whole genome shotgun (WGS) entry which is preliminary data.</text>
</comment>
<evidence type="ECO:0000259" key="5">
    <source>
        <dbReference type="PROSITE" id="PS50926"/>
    </source>
</evidence>
<protein>
    <submittedName>
        <fullName evidence="6">Class I SAM-dependent RNA methyltransferase</fullName>
    </submittedName>
</protein>
<feature type="binding site" evidence="4">
    <location>
        <position position="365"/>
    </location>
    <ligand>
        <name>S-adenosyl-L-methionine</name>
        <dbReference type="ChEBI" id="CHEBI:59789"/>
    </ligand>
</feature>
<feature type="domain" description="TRAM" evidence="5">
    <location>
        <begin position="11"/>
        <end position="71"/>
    </location>
</feature>
<dbReference type="GO" id="GO:0070475">
    <property type="term" value="P:rRNA base methylation"/>
    <property type="evidence" value="ECO:0007669"/>
    <property type="project" value="TreeGrafter"/>
</dbReference>
<evidence type="ECO:0000256" key="3">
    <source>
        <dbReference type="ARBA" id="ARBA00022691"/>
    </source>
</evidence>
<feature type="binding site" evidence="4">
    <location>
        <position position="293"/>
    </location>
    <ligand>
        <name>S-adenosyl-L-methionine</name>
        <dbReference type="ChEBI" id="CHEBI:59789"/>
    </ligand>
</feature>
<accession>A0A2I1I6C6</accession>
<dbReference type="Pfam" id="PF05958">
    <property type="entry name" value="tRNA_U5-meth_tr"/>
    <property type="match status" value="1"/>
</dbReference>
<evidence type="ECO:0000256" key="2">
    <source>
        <dbReference type="ARBA" id="ARBA00022679"/>
    </source>
</evidence>
<dbReference type="Gene3D" id="2.40.50.140">
    <property type="entry name" value="Nucleic acid-binding proteins"/>
    <property type="match status" value="1"/>
</dbReference>
<gene>
    <name evidence="6" type="ORF">CYJ25_00080</name>
</gene>
<sequence>MNKRRYHHRTATPRNEEIIELRVGEPAHGGACVARDVSGRVVFVRHTLPGEKVKARVTSLQKNLAWANAVEILEASADRVPSVWPQAGPGGVGGGELAHVVPAGQRAWKETVLRGQLRRVGGEALSARVEDLGGVTVRPAPGDEADQTLLHRRTRIEVVIDRAGLAGMHTYRGKDVIALDSMPLASESIERLGLWGANSEWAPFFEPADRVRVVAPDGGSPVVVTPRGTFNSLGEKITETRLPWHVWVNGEQLEYRVCVGGFWQTHVMGAEVLANAVMDVACLSEGDRVMELYSGAGLFSVPMAKAVGARGRIVTLEGSEGAVEDAGENCAPFGWVEPYVGNADAEGVRELVAGLEGRPDVIVLDPPRAGAGREVTEAIAQCGASKIVLVSCDPAAGARDMRLLTESGYELASLNAWDLFPHTHHVETICLMSRIKD</sequence>
<evidence type="ECO:0000313" key="6">
    <source>
        <dbReference type="EMBL" id="PKY66690.1"/>
    </source>
</evidence>
<feature type="binding site" evidence="4">
    <location>
        <position position="264"/>
    </location>
    <ligand>
        <name>S-adenosyl-L-methionine</name>
        <dbReference type="ChEBI" id="CHEBI:59789"/>
    </ligand>
</feature>
<dbReference type="InterPro" id="IPR002792">
    <property type="entry name" value="TRAM_dom"/>
</dbReference>
<dbReference type="InterPro" id="IPR010280">
    <property type="entry name" value="U5_MeTrfase_fam"/>
</dbReference>
<evidence type="ECO:0000256" key="4">
    <source>
        <dbReference type="PROSITE-ProRule" id="PRU01024"/>
    </source>
</evidence>
<keyword evidence="3 4" id="KW-0949">S-adenosyl-L-methionine</keyword>
<dbReference type="InterPro" id="IPR012340">
    <property type="entry name" value="NA-bd_OB-fold"/>
</dbReference>
<dbReference type="RefSeq" id="WP_101627217.1">
    <property type="nucleotide sequence ID" value="NZ_PKKJ01000001.1"/>
</dbReference>
<comment type="similarity">
    <text evidence="4">Belongs to the class I-like SAM-binding methyltransferase superfamily. RNA M5U methyltransferase family.</text>
</comment>
<evidence type="ECO:0000256" key="1">
    <source>
        <dbReference type="ARBA" id="ARBA00022603"/>
    </source>
</evidence>
<keyword evidence="2 4" id="KW-0808">Transferase</keyword>
<proteinExistence type="inferred from homology"/>
<dbReference type="Proteomes" id="UP000234545">
    <property type="component" value="Unassembled WGS sequence"/>
</dbReference>
<dbReference type="OrthoDB" id="9804590at2"/>
<feature type="active site" description="Nucleophile" evidence="4">
    <location>
        <position position="392"/>
    </location>
</feature>
<dbReference type="PANTHER" id="PTHR11061">
    <property type="entry name" value="RNA M5U METHYLTRANSFERASE"/>
    <property type="match status" value="1"/>
</dbReference>
<name>A0A2I1I6C6_9ACTO</name>
<evidence type="ECO:0000313" key="7">
    <source>
        <dbReference type="Proteomes" id="UP000234545"/>
    </source>
</evidence>
<feature type="binding site" evidence="4">
    <location>
        <position position="317"/>
    </location>
    <ligand>
        <name>S-adenosyl-L-methionine</name>
        <dbReference type="ChEBI" id="CHEBI:59789"/>
    </ligand>
</feature>
<dbReference type="PROSITE" id="PS51687">
    <property type="entry name" value="SAM_MT_RNA_M5U"/>
    <property type="match status" value="1"/>
</dbReference>
<dbReference type="PANTHER" id="PTHR11061:SF30">
    <property type="entry name" value="TRNA (URACIL(54)-C(5))-METHYLTRANSFERASE"/>
    <property type="match status" value="1"/>
</dbReference>
<dbReference type="EMBL" id="PKKJ01000001">
    <property type="protein sequence ID" value="PKY66690.1"/>
    <property type="molecule type" value="Genomic_DNA"/>
</dbReference>
<dbReference type="InterPro" id="IPR029063">
    <property type="entry name" value="SAM-dependent_MTases_sf"/>
</dbReference>
<dbReference type="Gene3D" id="3.40.50.150">
    <property type="entry name" value="Vaccinia Virus protein VP39"/>
    <property type="match status" value="1"/>
</dbReference>
<dbReference type="PROSITE" id="PS50926">
    <property type="entry name" value="TRAM"/>
    <property type="match status" value="1"/>
</dbReference>
<keyword evidence="1 4" id="KW-0489">Methyltransferase</keyword>
<dbReference type="SUPFAM" id="SSF50249">
    <property type="entry name" value="Nucleic acid-binding proteins"/>
    <property type="match status" value="1"/>
</dbReference>